<comment type="caution">
    <text evidence="5">The sequence shown here is derived from an EMBL/GenBank/DDBJ whole genome shotgun (WGS) entry which is preliminary data.</text>
</comment>
<evidence type="ECO:0000313" key="5">
    <source>
        <dbReference type="EMBL" id="MBB4149430.1"/>
    </source>
</evidence>
<dbReference type="Gene3D" id="3.40.50.2000">
    <property type="entry name" value="Glycogen Phosphorylase B"/>
    <property type="match status" value="2"/>
</dbReference>
<evidence type="ECO:0000256" key="1">
    <source>
        <dbReference type="ARBA" id="ARBA00006739"/>
    </source>
</evidence>
<protein>
    <submittedName>
        <fullName evidence="5">GT2 family glycosyltransferase</fullName>
    </submittedName>
</protein>
<sequence>MVLTADNLVFVGYKENARAAMQEINVLLNLSTFAESFGRTVAEAMASARPVIAYRWGALPELVQDGESGYLVPFFDIDGVLKAVLDLCAHEEKIISMGQRGREFVAGHFSQQVLRDRMAEGYERITGQPIYGERPLHNEATAARLIGAAPPTTIIIPVHDAVEEVRACIASVLHHTDLRDTEVMIIDDASSDPAIGELLNAYEARPGLRIFRASHNQGYTRTVNLGIKLAAGRDVILLNSDTIVTPRWLEGLRASAYSRPMVGTVTAMSDNAGAFSFPIAGQKNERPDHLSHEQYALLMVQATYQCPAPAVPTGSGFCLFMRRAMIDAVGLFDVDRFPRGYGEENEFCMRAMDEGWQHLISPWSFVYHVRNASFKGEKEQLLAAGLARLTALYPNYDALVRAGFSQPALTYLREASAGAQTQARGIGVP</sequence>
<evidence type="ECO:0000313" key="6">
    <source>
        <dbReference type="Proteomes" id="UP000590524"/>
    </source>
</evidence>
<dbReference type="GO" id="GO:0016757">
    <property type="term" value="F:glycosyltransferase activity"/>
    <property type="evidence" value="ECO:0007669"/>
    <property type="project" value="UniProtKB-KW"/>
</dbReference>
<accession>A0A7W6PXX9</accession>
<dbReference type="InterPro" id="IPR001173">
    <property type="entry name" value="Glyco_trans_2-like"/>
</dbReference>
<reference evidence="5 6" key="1">
    <citation type="submission" date="2020-08" db="EMBL/GenBank/DDBJ databases">
        <title>Genomic Encyclopedia of Type Strains, Phase IV (KMG-IV): sequencing the most valuable type-strain genomes for metagenomic binning, comparative biology and taxonomic classification.</title>
        <authorList>
            <person name="Goeker M."/>
        </authorList>
    </citation>
    <scope>NUCLEOTIDE SEQUENCE [LARGE SCALE GENOMIC DNA]</scope>
    <source>
        <strain evidence="5 6">DSM 19371</strain>
    </source>
</reference>
<dbReference type="Pfam" id="PF13692">
    <property type="entry name" value="Glyco_trans_1_4"/>
    <property type="match status" value="1"/>
</dbReference>
<proteinExistence type="inferred from homology"/>
<keyword evidence="2" id="KW-0328">Glycosyltransferase</keyword>
<dbReference type="Gene3D" id="3.90.550.10">
    <property type="entry name" value="Spore Coat Polysaccharide Biosynthesis Protein SpsA, Chain A"/>
    <property type="match status" value="1"/>
</dbReference>
<dbReference type="PANTHER" id="PTHR43179:SF12">
    <property type="entry name" value="GALACTOFURANOSYLTRANSFERASE GLFT2"/>
    <property type="match status" value="1"/>
</dbReference>
<keyword evidence="6" id="KW-1185">Reference proteome</keyword>
<comment type="similarity">
    <text evidence="1">Belongs to the glycosyltransferase 2 family.</text>
</comment>
<dbReference type="PANTHER" id="PTHR43179">
    <property type="entry name" value="RHAMNOSYLTRANSFERASE WBBL"/>
    <property type="match status" value="1"/>
</dbReference>
<dbReference type="EMBL" id="JACIEU010000012">
    <property type="protein sequence ID" value="MBB4149430.1"/>
    <property type="molecule type" value="Genomic_DNA"/>
</dbReference>
<feature type="domain" description="Glycosyltransferase 2-like" evidence="4">
    <location>
        <begin position="153"/>
        <end position="327"/>
    </location>
</feature>
<dbReference type="CDD" id="cd03801">
    <property type="entry name" value="GT4_PimA-like"/>
    <property type="match status" value="1"/>
</dbReference>
<organism evidence="5 6">
    <name type="scientific">Sphingobium scionense</name>
    <dbReference type="NCBI Taxonomy" id="1404341"/>
    <lineage>
        <taxon>Bacteria</taxon>
        <taxon>Pseudomonadati</taxon>
        <taxon>Pseudomonadota</taxon>
        <taxon>Alphaproteobacteria</taxon>
        <taxon>Sphingomonadales</taxon>
        <taxon>Sphingomonadaceae</taxon>
        <taxon>Sphingobium</taxon>
    </lineage>
</organism>
<dbReference type="InterPro" id="IPR029044">
    <property type="entry name" value="Nucleotide-diphossugar_trans"/>
</dbReference>
<name>A0A7W6PXX9_9SPHN</name>
<dbReference type="SUPFAM" id="SSF53756">
    <property type="entry name" value="UDP-Glycosyltransferase/glycogen phosphorylase"/>
    <property type="match status" value="1"/>
</dbReference>
<evidence type="ECO:0000256" key="3">
    <source>
        <dbReference type="ARBA" id="ARBA00022679"/>
    </source>
</evidence>
<keyword evidence="3 5" id="KW-0808">Transferase</keyword>
<gene>
    <name evidence="5" type="ORF">GGQ90_003221</name>
</gene>
<dbReference type="Proteomes" id="UP000590524">
    <property type="component" value="Unassembled WGS sequence"/>
</dbReference>
<dbReference type="Pfam" id="PF00535">
    <property type="entry name" value="Glycos_transf_2"/>
    <property type="match status" value="1"/>
</dbReference>
<dbReference type="SUPFAM" id="SSF53448">
    <property type="entry name" value="Nucleotide-diphospho-sugar transferases"/>
    <property type="match status" value="1"/>
</dbReference>
<dbReference type="AlphaFoldDB" id="A0A7W6PXX9"/>
<evidence type="ECO:0000256" key="2">
    <source>
        <dbReference type="ARBA" id="ARBA00022676"/>
    </source>
</evidence>
<evidence type="ECO:0000259" key="4">
    <source>
        <dbReference type="Pfam" id="PF00535"/>
    </source>
</evidence>